<dbReference type="Gene3D" id="1.10.1170.10">
    <property type="entry name" value="Inhibitor Of Apoptosis Protein (2mihbC-IAP-1), Chain A"/>
    <property type="match status" value="1"/>
</dbReference>
<protein>
    <submittedName>
        <fullName evidence="1">Uncharacterized protein</fullName>
    </submittedName>
</protein>
<dbReference type="SUPFAM" id="SSF57924">
    <property type="entry name" value="Inhibitor of apoptosis (IAP) repeat"/>
    <property type="match status" value="1"/>
</dbReference>
<reference evidence="1 2" key="1">
    <citation type="journal article" date="2016" name="Nat. Commun.">
        <title>Extremotolerant tardigrade genome and improved radiotolerance of human cultured cells by tardigrade-unique protein.</title>
        <authorList>
            <person name="Hashimoto T."/>
            <person name="Horikawa D.D."/>
            <person name="Saito Y."/>
            <person name="Kuwahara H."/>
            <person name="Kozuka-Hata H."/>
            <person name="Shin-I T."/>
            <person name="Minakuchi Y."/>
            <person name="Ohishi K."/>
            <person name="Motoyama A."/>
            <person name="Aizu T."/>
            <person name="Enomoto A."/>
            <person name="Kondo K."/>
            <person name="Tanaka S."/>
            <person name="Hara Y."/>
            <person name="Koshikawa S."/>
            <person name="Sagara H."/>
            <person name="Miura T."/>
            <person name="Yokobori S."/>
            <person name="Miyagawa K."/>
            <person name="Suzuki Y."/>
            <person name="Kubo T."/>
            <person name="Oyama M."/>
            <person name="Kohara Y."/>
            <person name="Fujiyama A."/>
            <person name="Arakawa K."/>
            <person name="Katayama T."/>
            <person name="Toyoda A."/>
            <person name="Kunieda T."/>
        </authorList>
    </citation>
    <scope>NUCLEOTIDE SEQUENCE [LARGE SCALE GENOMIC DNA]</scope>
    <source>
        <strain evidence="1 2">YOKOZUNA-1</strain>
    </source>
</reference>
<dbReference type="InterPro" id="IPR001370">
    <property type="entry name" value="BIR_rpt"/>
</dbReference>
<comment type="caution">
    <text evidence="1">The sequence shown here is derived from an EMBL/GenBank/DDBJ whole genome shotgun (WGS) entry which is preliminary data.</text>
</comment>
<dbReference type="EMBL" id="BDGG01000007">
    <property type="protein sequence ID" value="GAV01662.1"/>
    <property type="molecule type" value="Genomic_DNA"/>
</dbReference>
<evidence type="ECO:0000313" key="2">
    <source>
        <dbReference type="Proteomes" id="UP000186922"/>
    </source>
</evidence>
<dbReference type="AlphaFoldDB" id="A0A1D1VJ65"/>
<name>A0A1D1VJ65_RAMVA</name>
<dbReference type="Proteomes" id="UP000186922">
    <property type="component" value="Unassembled WGS sequence"/>
</dbReference>
<keyword evidence="2" id="KW-1185">Reference proteome</keyword>
<dbReference type="PROSITE" id="PS50143">
    <property type="entry name" value="BIR_REPEAT_2"/>
    <property type="match status" value="1"/>
</dbReference>
<dbReference type="Pfam" id="PF00653">
    <property type="entry name" value="BIR"/>
    <property type="match status" value="1"/>
</dbReference>
<sequence>MPASRWNLRGLRISQFNRQYRSTRSVDKMYQPFDLIISDHDYRHYVHRRILNSEQGKHQWELTPEQKERLLDPNAEVTPALMMDWLFYNPISHRRNRVFGPYNILPEVPESMLSEFRQWQRIKITDEIHSACWLEDYRLATNGFYFDPQHNTAQCNYCRTKMVNSIDEEIPAKHKQSCDYLFVYWLCEIWNMLYATK</sequence>
<accession>A0A1D1VJ65</accession>
<proteinExistence type="predicted"/>
<evidence type="ECO:0000313" key="1">
    <source>
        <dbReference type="EMBL" id="GAV01662.1"/>
    </source>
</evidence>
<organism evidence="1 2">
    <name type="scientific">Ramazzottius varieornatus</name>
    <name type="common">Water bear</name>
    <name type="synonym">Tardigrade</name>
    <dbReference type="NCBI Taxonomy" id="947166"/>
    <lineage>
        <taxon>Eukaryota</taxon>
        <taxon>Metazoa</taxon>
        <taxon>Ecdysozoa</taxon>
        <taxon>Tardigrada</taxon>
        <taxon>Eutardigrada</taxon>
        <taxon>Parachela</taxon>
        <taxon>Hypsibioidea</taxon>
        <taxon>Ramazzottiidae</taxon>
        <taxon>Ramazzottius</taxon>
    </lineage>
</organism>
<gene>
    <name evidence="1" type="primary">RvY_12340-1</name>
    <name evidence="1" type="synonym">RvY_12340.1</name>
    <name evidence="1" type="ORF">RvY_12340</name>
</gene>